<name>A0ABP6F1E3_9ACTN</name>
<accession>A0ABP6F1E3</accession>
<comment type="caution">
    <text evidence="3">The sequence shown here is derived from an EMBL/GenBank/DDBJ whole genome shotgun (WGS) entry which is preliminary data.</text>
</comment>
<reference evidence="4" key="1">
    <citation type="journal article" date="2019" name="Int. J. Syst. Evol. Microbiol.">
        <title>The Global Catalogue of Microorganisms (GCM) 10K type strain sequencing project: providing services to taxonomists for standard genome sequencing and annotation.</title>
        <authorList>
            <consortium name="The Broad Institute Genomics Platform"/>
            <consortium name="The Broad Institute Genome Sequencing Center for Infectious Disease"/>
            <person name="Wu L."/>
            <person name="Ma J."/>
        </authorList>
    </citation>
    <scope>NUCLEOTIDE SEQUENCE [LARGE SCALE GENOMIC DNA]</scope>
    <source>
        <strain evidence="4">JCM 6835</strain>
    </source>
</reference>
<evidence type="ECO:0000313" key="3">
    <source>
        <dbReference type="EMBL" id="GAA2681018.1"/>
    </source>
</evidence>
<proteinExistence type="predicted"/>
<feature type="domain" description="DUF4158" evidence="2">
    <location>
        <begin position="2"/>
        <end position="104"/>
    </location>
</feature>
<protein>
    <recommendedName>
        <fullName evidence="2">DUF4158 domain-containing protein</fullName>
    </recommendedName>
</protein>
<feature type="compositionally biased region" description="Basic and acidic residues" evidence="1">
    <location>
        <begin position="174"/>
        <end position="188"/>
    </location>
</feature>
<feature type="region of interest" description="Disordered" evidence="1">
    <location>
        <begin position="173"/>
        <end position="197"/>
    </location>
</feature>
<evidence type="ECO:0000313" key="4">
    <source>
        <dbReference type="Proteomes" id="UP001501666"/>
    </source>
</evidence>
<dbReference type="InterPro" id="IPR025296">
    <property type="entry name" value="DUF4158"/>
</dbReference>
<sequence length="197" mass="22079">MFPALEDVLEMVVDFVRRAVELPEGTLPVYRAERTAKHHRGLVRKQAGVTYDQAKARQIVEQSIRKEAAAKNRPADLINIALEKVVEAGLELPGFSTFDKLASKIRTEVNWVEWWRRFGPASGNEPKLTGPLGRYVIVTFVKGHQHGPVRGRPAHPRRERARAVVRRQQALLDRAAERGGRRPGERARPPGHLAGVG</sequence>
<evidence type="ECO:0000256" key="1">
    <source>
        <dbReference type="SAM" id="MobiDB-lite"/>
    </source>
</evidence>
<evidence type="ECO:0000259" key="2">
    <source>
        <dbReference type="Pfam" id="PF13700"/>
    </source>
</evidence>
<dbReference type="EMBL" id="BAAATE010000021">
    <property type="protein sequence ID" value="GAA2681018.1"/>
    <property type="molecule type" value="Genomic_DNA"/>
</dbReference>
<gene>
    <name evidence="3" type="ORF">GCM10010412_065610</name>
</gene>
<organism evidence="3 4">
    <name type="scientific">Nonomuraea recticatena</name>
    <dbReference type="NCBI Taxonomy" id="46178"/>
    <lineage>
        <taxon>Bacteria</taxon>
        <taxon>Bacillati</taxon>
        <taxon>Actinomycetota</taxon>
        <taxon>Actinomycetes</taxon>
        <taxon>Streptosporangiales</taxon>
        <taxon>Streptosporangiaceae</taxon>
        <taxon>Nonomuraea</taxon>
    </lineage>
</organism>
<dbReference type="Pfam" id="PF13700">
    <property type="entry name" value="DUF4158"/>
    <property type="match status" value="1"/>
</dbReference>
<keyword evidence="4" id="KW-1185">Reference proteome</keyword>
<dbReference type="Proteomes" id="UP001501666">
    <property type="component" value="Unassembled WGS sequence"/>
</dbReference>